<feature type="transmembrane region" description="Helical" evidence="1">
    <location>
        <begin position="286"/>
        <end position="306"/>
    </location>
</feature>
<keyword evidence="3" id="KW-0012">Acyltransferase</keyword>
<feature type="transmembrane region" description="Helical" evidence="1">
    <location>
        <begin position="92"/>
        <end position="109"/>
    </location>
</feature>
<keyword evidence="1" id="KW-1133">Transmembrane helix</keyword>
<evidence type="ECO:0000313" key="4">
    <source>
        <dbReference type="Proteomes" id="UP000480178"/>
    </source>
</evidence>
<name>A0A6C0GKU5_9BACT</name>
<keyword evidence="1" id="KW-0472">Membrane</keyword>
<dbReference type="InterPro" id="IPR050623">
    <property type="entry name" value="Glucan_succinyl_AcylTrfase"/>
</dbReference>
<dbReference type="AlphaFoldDB" id="A0A6C0GKU5"/>
<gene>
    <name evidence="3" type="ORF">GXP67_19090</name>
</gene>
<evidence type="ECO:0000313" key="3">
    <source>
        <dbReference type="EMBL" id="QHT68599.1"/>
    </source>
</evidence>
<sequence length="404" mass="46907">MNVSTSQIPLKKERLHELDWLRVMAFSLLVFYHGSFIFSGGFYVSNSANIPFLSTLMTFISQWRLPLLFFISGASVAFLYKKSSTGEFVNSRLTRILVPLVFGVLIINPPQSYIAKGFKEGSFPYYPSYYAESLANIHFGSGEALKWNHLWYLVYIFVFSIILIPMFHFFKKNPEILQKIGDFFTRRGMLLLLILPPFISGILLQLDWPTKRNLISDWDNFTTTILFFIYGYLLYSHSGIRAMIMKYRTVFLILGICCFIAMALLFKPGQATAFIQIGEVSPAFIGYKFLRVLNTGCWLLCILGFAQKYLRFRNNFLNYTSEAVYPFYILHQTVMVFIAYFVVQWQMMPLLKYIVIMALTFMNTLLIYEFLIKRTAVTRLLFGLRTKVAEKDKMIISPQTQKVA</sequence>
<feature type="transmembrane region" description="Helical" evidence="1">
    <location>
        <begin position="150"/>
        <end position="170"/>
    </location>
</feature>
<dbReference type="GO" id="GO:0016747">
    <property type="term" value="F:acyltransferase activity, transferring groups other than amino-acyl groups"/>
    <property type="evidence" value="ECO:0007669"/>
    <property type="project" value="InterPro"/>
</dbReference>
<dbReference type="PANTHER" id="PTHR36927">
    <property type="entry name" value="BLR4337 PROTEIN"/>
    <property type="match status" value="1"/>
</dbReference>
<feature type="transmembrane region" description="Helical" evidence="1">
    <location>
        <begin position="190"/>
        <end position="206"/>
    </location>
</feature>
<feature type="transmembrane region" description="Helical" evidence="1">
    <location>
        <begin position="247"/>
        <end position="266"/>
    </location>
</feature>
<accession>A0A6C0GKU5</accession>
<feature type="domain" description="Acyltransferase 3" evidence="2">
    <location>
        <begin position="16"/>
        <end position="368"/>
    </location>
</feature>
<proteinExistence type="predicted"/>
<reference evidence="3 4" key="1">
    <citation type="submission" date="2020-01" db="EMBL/GenBank/DDBJ databases">
        <authorList>
            <person name="Kim M.K."/>
        </authorList>
    </citation>
    <scope>NUCLEOTIDE SEQUENCE [LARGE SCALE GENOMIC DNA]</scope>
    <source>
        <strain evidence="3 4">172606-1</strain>
    </source>
</reference>
<keyword evidence="4" id="KW-1185">Reference proteome</keyword>
<evidence type="ECO:0000256" key="1">
    <source>
        <dbReference type="SAM" id="Phobius"/>
    </source>
</evidence>
<dbReference type="EMBL" id="CP048222">
    <property type="protein sequence ID" value="QHT68599.1"/>
    <property type="molecule type" value="Genomic_DNA"/>
</dbReference>
<evidence type="ECO:0000259" key="2">
    <source>
        <dbReference type="Pfam" id="PF01757"/>
    </source>
</evidence>
<keyword evidence="3" id="KW-0808">Transferase</keyword>
<dbReference type="RefSeq" id="WP_162444610.1">
    <property type="nucleotide sequence ID" value="NZ_CP048222.1"/>
</dbReference>
<dbReference type="InterPro" id="IPR002656">
    <property type="entry name" value="Acyl_transf_3_dom"/>
</dbReference>
<dbReference type="Proteomes" id="UP000480178">
    <property type="component" value="Chromosome"/>
</dbReference>
<feature type="transmembrane region" description="Helical" evidence="1">
    <location>
        <begin position="353"/>
        <end position="372"/>
    </location>
</feature>
<feature type="transmembrane region" description="Helical" evidence="1">
    <location>
        <begin position="20"/>
        <end position="43"/>
    </location>
</feature>
<dbReference type="Pfam" id="PF01757">
    <property type="entry name" value="Acyl_transf_3"/>
    <property type="match status" value="1"/>
</dbReference>
<dbReference type="KEGG" id="rhoz:GXP67_19090"/>
<feature type="transmembrane region" description="Helical" evidence="1">
    <location>
        <begin position="218"/>
        <end position="235"/>
    </location>
</feature>
<feature type="transmembrane region" description="Helical" evidence="1">
    <location>
        <begin position="63"/>
        <end position="80"/>
    </location>
</feature>
<protein>
    <submittedName>
        <fullName evidence="3">Acyltransferase family protein</fullName>
    </submittedName>
</protein>
<keyword evidence="1" id="KW-0812">Transmembrane</keyword>
<dbReference type="PANTHER" id="PTHR36927:SF3">
    <property type="entry name" value="GLUCANS BIOSYNTHESIS PROTEIN C"/>
    <property type="match status" value="1"/>
</dbReference>
<organism evidence="3 4">
    <name type="scientific">Rhodocytophaga rosea</name>
    <dbReference type="NCBI Taxonomy" id="2704465"/>
    <lineage>
        <taxon>Bacteria</taxon>
        <taxon>Pseudomonadati</taxon>
        <taxon>Bacteroidota</taxon>
        <taxon>Cytophagia</taxon>
        <taxon>Cytophagales</taxon>
        <taxon>Rhodocytophagaceae</taxon>
        <taxon>Rhodocytophaga</taxon>
    </lineage>
</organism>
<feature type="transmembrane region" description="Helical" evidence="1">
    <location>
        <begin position="327"/>
        <end position="347"/>
    </location>
</feature>